<evidence type="ECO:0000313" key="3">
    <source>
        <dbReference type="Proteomes" id="UP001066276"/>
    </source>
</evidence>
<dbReference type="Proteomes" id="UP001066276">
    <property type="component" value="Chromosome 3_2"/>
</dbReference>
<comment type="caution">
    <text evidence="2">The sequence shown here is derived from an EMBL/GenBank/DDBJ whole genome shotgun (WGS) entry which is preliminary data.</text>
</comment>
<name>A0AAV7TKG2_PLEWA</name>
<sequence length="68" mass="7724">MKRLSHVGINKVVSSGMCNKAARLLERLSCRIQLKHGNQTRDSEVAVETKSLRKGENALSRRRDAYQQ</sequence>
<keyword evidence="3" id="KW-1185">Reference proteome</keyword>
<protein>
    <submittedName>
        <fullName evidence="2">Uncharacterized protein</fullName>
    </submittedName>
</protein>
<reference evidence="2" key="1">
    <citation type="journal article" date="2022" name="bioRxiv">
        <title>Sequencing and chromosome-scale assembly of the giantPleurodeles waltlgenome.</title>
        <authorList>
            <person name="Brown T."/>
            <person name="Elewa A."/>
            <person name="Iarovenko S."/>
            <person name="Subramanian E."/>
            <person name="Araus A.J."/>
            <person name="Petzold A."/>
            <person name="Susuki M."/>
            <person name="Suzuki K.-i.T."/>
            <person name="Hayashi T."/>
            <person name="Toyoda A."/>
            <person name="Oliveira C."/>
            <person name="Osipova E."/>
            <person name="Leigh N.D."/>
            <person name="Simon A."/>
            <person name="Yun M.H."/>
        </authorList>
    </citation>
    <scope>NUCLEOTIDE SEQUENCE</scope>
    <source>
        <strain evidence="2">20211129_DDA</strain>
        <tissue evidence="2">Liver</tissue>
    </source>
</reference>
<dbReference type="AlphaFoldDB" id="A0AAV7TKG2"/>
<gene>
    <name evidence="2" type="ORF">NDU88_002385</name>
</gene>
<accession>A0AAV7TKG2</accession>
<feature type="compositionally biased region" description="Basic and acidic residues" evidence="1">
    <location>
        <begin position="50"/>
        <end position="68"/>
    </location>
</feature>
<feature type="region of interest" description="Disordered" evidence="1">
    <location>
        <begin position="39"/>
        <end position="68"/>
    </location>
</feature>
<proteinExistence type="predicted"/>
<evidence type="ECO:0000256" key="1">
    <source>
        <dbReference type="SAM" id="MobiDB-lite"/>
    </source>
</evidence>
<organism evidence="2 3">
    <name type="scientific">Pleurodeles waltl</name>
    <name type="common">Iberian ribbed newt</name>
    <dbReference type="NCBI Taxonomy" id="8319"/>
    <lineage>
        <taxon>Eukaryota</taxon>
        <taxon>Metazoa</taxon>
        <taxon>Chordata</taxon>
        <taxon>Craniata</taxon>
        <taxon>Vertebrata</taxon>
        <taxon>Euteleostomi</taxon>
        <taxon>Amphibia</taxon>
        <taxon>Batrachia</taxon>
        <taxon>Caudata</taxon>
        <taxon>Salamandroidea</taxon>
        <taxon>Salamandridae</taxon>
        <taxon>Pleurodelinae</taxon>
        <taxon>Pleurodeles</taxon>
    </lineage>
</organism>
<evidence type="ECO:0000313" key="2">
    <source>
        <dbReference type="EMBL" id="KAJ1177123.1"/>
    </source>
</evidence>
<dbReference type="EMBL" id="JANPWB010000006">
    <property type="protein sequence ID" value="KAJ1177123.1"/>
    <property type="molecule type" value="Genomic_DNA"/>
</dbReference>